<keyword evidence="2" id="KW-0349">Heme</keyword>
<evidence type="ECO:0000256" key="1">
    <source>
        <dbReference type="ARBA" id="ARBA00022575"/>
    </source>
</evidence>
<dbReference type="STRING" id="1182544.W9W113"/>
<keyword evidence="4" id="KW-0408">Iron</keyword>
<dbReference type="InterPro" id="IPR039261">
    <property type="entry name" value="FNR_nucleotide-bd"/>
</dbReference>
<dbReference type="EMBL" id="AMGW01000004">
    <property type="protein sequence ID" value="EXJ58665.1"/>
    <property type="molecule type" value="Genomic_DNA"/>
</dbReference>
<dbReference type="GO" id="GO:0071500">
    <property type="term" value="P:cellular response to nitrosative stress"/>
    <property type="evidence" value="ECO:0007669"/>
    <property type="project" value="TreeGrafter"/>
</dbReference>
<dbReference type="GeneID" id="19180673"/>
<evidence type="ECO:0000256" key="2">
    <source>
        <dbReference type="ARBA" id="ARBA00022617"/>
    </source>
</evidence>
<keyword evidence="7" id="KW-1185">Reference proteome</keyword>
<name>W9W113_9EURO</name>
<dbReference type="PANTHER" id="PTHR43396">
    <property type="entry name" value="FLAVOHEMOPROTEIN"/>
    <property type="match status" value="1"/>
</dbReference>
<dbReference type="GO" id="GO:0046210">
    <property type="term" value="P:nitric oxide catabolic process"/>
    <property type="evidence" value="ECO:0007669"/>
    <property type="project" value="TreeGrafter"/>
</dbReference>
<evidence type="ECO:0000313" key="6">
    <source>
        <dbReference type="EMBL" id="EXJ58665.1"/>
    </source>
</evidence>
<gene>
    <name evidence="6" type="ORF">A1O7_06093</name>
</gene>
<dbReference type="HOGENOM" id="CLU_1488869_0_0_1"/>
<dbReference type="Pfam" id="PF00175">
    <property type="entry name" value="NAD_binding_1"/>
    <property type="match status" value="1"/>
</dbReference>
<sequence length="181" mass="20377">MSSNETSRLWSIDQVVIPISKPDKYSLSDNGDFFLIVREERDDHARIVLLSAGVALTPLTSILNTSIAKRGHEVSWVHVNKSQQSHAFYDHVKDMPDLSPWTNKPIFHSSVHYDHKGRSDLSKLDPEKDLKLNDKNATCYICGRGQFMVELEHCPGEERSGCKHDHMEVFGTGGVLQMTGS</sequence>
<dbReference type="RefSeq" id="XP_007758288.1">
    <property type="nucleotide sequence ID" value="XM_007760098.1"/>
</dbReference>
<evidence type="ECO:0000256" key="4">
    <source>
        <dbReference type="ARBA" id="ARBA00023004"/>
    </source>
</evidence>
<reference evidence="6 7" key="1">
    <citation type="submission" date="2013-03" db="EMBL/GenBank/DDBJ databases">
        <title>The Genome Sequence of Cladophialophora yegresii CBS 114405.</title>
        <authorList>
            <consortium name="The Broad Institute Genomics Platform"/>
            <person name="Cuomo C."/>
            <person name="de Hoog S."/>
            <person name="Gorbushina A."/>
            <person name="Walker B."/>
            <person name="Young S.K."/>
            <person name="Zeng Q."/>
            <person name="Gargeya S."/>
            <person name="Fitzgerald M."/>
            <person name="Haas B."/>
            <person name="Abouelleil A."/>
            <person name="Allen A.W."/>
            <person name="Alvarado L."/>
            <person name="Arachchi H.M."/>
            <person name="Berlin A.M."/>
            <person name="Chapman S.B."/>
            <person name="Gainer-Dewar J."/>
            <person name="Goldberg J."/>
            <person name="Griggs A."/>
            <person name="Gujja S."/>
            <person name="Hansen M."/>
            <person name="Howarth C."/>
            <person name="Imamovic A."/>
            <person name="Ireland A."/>
            <person name="Larimer J."/>
            <person name="McCowan C."/>
            <person name="Murphy C."/>
            <person name="Pearson M."/>
            <person name="Poon T.W."/>
            <person name="Priest M."/>
            <person name="Roberts A."/>
            <person name="Saif S."/>
            <person name="Shea T."/>
            <person name="Sisk P."/>
            <person name="Sykes S."/>
            <person name="Wortman J."/>
            <person name="Nusbaum C."/>
            <person name="Birren B."/>
        </authorList>
    </citation>
    <scope>NUCLEOTIDE SEQUENCE [LARGE SCALE GENOMIC DNA]</scope>
    <source>
        <strain evidence="6 7">CBS 114405</strain>
    </source>
</reference>
<dbReference type="VEuPathDB" id="FungiDB:A1O7_06093"/>
<dbReference type="SUPFAM" id="SSF52343">
    <property type="entry name" value="Ferredoxin reductase-like, C-terminal NADP-linked domain"/>
    <property type="match status" value="1"/>
</dbReference>
<dbReference type="AlphaFoldDB" id="W9W113"/>
<protein>
    <recommendedName>
        <fullName evidence="5">Oxidoreductase FAD/NAD(P)-binding domain-containing protein</fullName>
    </recommendedName>
</protein>
<comment type="caution">
    <text evidence="6">The sequence shown here is derived from an EMBL/GenBank/DDBJ whole genome shotgun (WGS) entry which is preliminary data.</text>
</comment>
<dbReference type="GO" id="GO:0008941">
    <property type="term" value="F:nitric oxide dioxygenase NAD(P)H activity"/>
    <property type="evidence" value="ECO:0007669"/>
    <property type="project" value="TreeGrafter"/>
</dbReference>
<dbReference type="GO" id="GO:0046872">
    <property type="term" value="F:metal ion binding"/>
    <property type="evidence" value="ECO:0007669"/>
    <property type="project" value="UniProtKB-KW"/>
</dbReference>
<dbReference type="Proteomes" id="UP000019473">
    <property type="component" value="Unassembled WGS sequence"/>
</dbReference>
<keyword evidence="3" id="KW-0479">Metal-binding</keyword>
<keyword evidence="1" id="KW-0216">Detoxification</keyword>
<evidence type="ECO:0000313" key="7">
    <source>
        <dbReference type="Proteomes" id="UP000019473"/>
    </source>
</evidence>
<proteinExistence type="predicted"/>
<evidence type="ECO:0000256" key="3">
    <source>
        <dbReference type="ARBA" id="ARBA00022723"/>
    </source>
</evidence>
<dbReference type="InterPro" id="IPR001433">
    <property type="entry name" value="OxRdtase_FAD/NAD-bd"/>
</dbReference>
<accession>W9W113</accession>
<organism evidence="6 7">
    <name type="scientific">Cladophialophora yegresii CBS 114405</name>
    <dbReference type="NCBI Taxonomy" id="1182544"/>
    <lineage>
        <taxon>Eukaryota</taxon>
        <taxon>Fungi</taxon>
        <taxon>Dikarya</taxon>
        <taxon>Ascomycota</taxon>
        <taxon>Pezizomycotina</taxon>
        <taxon>Eurotiomycetes</taxon>
        <taxon>Chaetothyriomycetidae</taxon>
        <taxon>Chaetothyriales</taxon>
        <taxon>Herpotrichiellaceae</taxon>
        <taxon>Cladophialophora</taxon>
    </lineage>
</organism>
<dbReference type="GO" id="GO:0071949">
    <property type="term" value="F:FAD binding"/>
    <property type="evidence" value="ECO:0007669"/>
    <property type="project" value="TreeGrafter"/>
</dbReference>
<dbReference type="Gene3D" id="3.40.50.80">
    <property type="entry name" value="Nucleotide-binding domain of ferredoxin-NADP reductase (FNR) module"/>
    <property type="match status" value="1"/>
</dbReference>
<feature type="domain" description="Oxidoreductase FAD/NAD(P)-binding" evidence="5">
    <location>
        <begin position="49"/>
        <end position="148"/>
    </location>
</feature>
<dbReference type="OrthoDB" id="436496at2759"/>
<evidence type="ECO:0000259" key="5">
    <source>
        <dbReference type="Pfam" id="PF00175"/>
    </source>
</evidence>
<dbReference type="PANTHER" id="PTHR43396:SF3">
    <property type="entry name" value="FLAVOHEMOPROTEIN"/>
    <property type="match status" value="1"/>
</dbReference>